<gene>
    <name evidence="1" type="ORF">EV44_g5917</name>
</gene>
<dbReference type="EMBL" id="JNVN01001410">
    <property type="protein sequence ID" value="KHJ33485.1"/>
    <property type="molecule type" value="Genomic_DNA"/>
</dbReference>
<comment type="caution">
    <text evidence="1">The sequence shown here is derived from an EMBL/GenBank/DDBJ whole genome shotgun (WGS) entry which is preliminary data.</text>
</comment>
<dbReference type="Proteomes" id="UP000030854">
    <property type="component" value="Unassembled WGS sequence"/>
</dbReference>
<evidence type="ECO:0000313" key="2">
    <source>
        <dbReference type="Proteomes" id="UP000030854"/>
    </source>
</evidence>
<dbReference type="STRING" id="52586.A0A0B1P7Z4"/>
<reference evidence="1 2" key="1">
    <citation type="journal article" date="2014" name="BMC Genomics">
        <title>Adaptive genomic structural variation in the grape powdery mildew pathogen, Erysiphe necator.</title>
        <authorList>
            <person name="Jones L."/>
            <person name="Riaz S."/>
            <person name="Morales-Cruz A."/>
            <person name="Amrine K.C."/>
            <person name="McGuire B."/>
            <person name="Gubler W.D."/>
            <person name="Walker M.A."/>
            <person name="Cantu D."/>
        </authorList>
    </citation>
    <scope>NUCLEOTIDE SEQUENCE [LARGE SCALE GENOMIC DNA]</scope>
    <source>
        <strain evidence="2">c</strain>
    </source>
</reference>
<sequence length="298" mass="34190">MSSSNSSRGRTNSGRWSRLKHINQDPLEVIGWPSKGDNNFGLLDYKTQETFYTRIVERYMAFCSDASQGDELIRRLAKMSLSTTSEPNSEPIDNSQKDIVALIMAIRKLREGIIASRRIDDFSIQAFIFSIRLSISIKHMESFHTAILHLLKSMHPVQPLASTEKQEFVSYLVLDLACRQDELAEAYFVRNQYQIHDTKIDAVLKALTHDNFFLFWKVKRTVDGHRAKLMEFAEDELRKQTLKCLGRSYLIMDLPSLEKYTQSTWHSLKQNFSPVKSKSSPSSGAGVNTEYALIHITM</sequence>
<dbReference type="OMA" id="WTWEKLV"/>
<dbReference type="AlphaFoldDB" id="A0A0B1P7Z4"/>
<dbReference type="HOGENOM" id="CLU_055649_0_0_1"/>
<accession>A0A0B1P7Z4</accession>
<name>A0A0B1P7Z4_UNCNE</name>
<evidence type="ECO:0008006" key="3">
    <source>
        <dbReference type="Google" id="ProtNLM"/>
    </source>
</evidence>
<protein>
    <recommendedName>
        <fullName evidence="3">CSN8/PSMD8/EIF3K domain-containing protein</fullName>
    </recommendedName>
</protein>
<proteinExistence type="predicted"/>
<dbReference type="PANTHER" id="PTHR39398">
    <property type="entry name" value="YALI0F14311P"/>
    <property type="match status" value="1"/>
</dbReference>
<evidence type="ECO:0000313" key="1">
    <source>
        <dbReference type="EMBL" id="KHJ33485.1"/>
    </source>
</evidence>
<keyword evidence="2" id="KW-1185">Reference proteome</keyword>
<organism evidence="1 2">
    <name type="scientific">Uncinula necator</name>
    <name type="common">Grape powdery mildew</name>
    <dbReference type="NCBI Taxonomy" id="52586"/>
    <lineage>
        <taxon>Eukaryota</taxon>
        <taxon>Fungi</taxon>
        <taxon>Dikarya</taxon>
        <taxon>Ascomycota</taxon>
        <taxon>Pezizomycotina</taxon>
        <taxon>Leotiomycetes</taxon>
        <taxon>Erysiphales</taxon>
        <taxon>Erysiphaceae</taxon>
        <taxon>Erysiphe</taxon>
    </lineage>
</organism>
<dbReference type="PANTHER" id="PTHR39398:SF1">
    <property type="entry name" value="CSN8_PSMD8_EIF3K DOMAIN-CONTAINING PROTEIN"/>
    <property type="match status" value="1"/>
</dbReference>